<feature type="compositionally biased region" description="Basic and acidic residues" evidence="1">
    <location>
        <begin position="20"/>
        <end position="31"/>
    </location>
</feature>
<dbReference type="GO" id="GO:0008270">
    <property type="term" value="F:zinc ion binding"/>
    <property type="evidence" value="ECO:0007669"/>
    <property type="project" value="InterPro"/>
</dbReference>
<feature type="compositionally biased region" description="Acidic residues" evidence="1">
    <location>
        <begin position="278"/>
        <end position="291"/>
    </location>
</feature>
<dbReference type="SMART" id="SM00343">
    <property type="entry name" value="ZnF_C2HC"/>
    <property type="match status" value="2"/>
</dbReference>
<feature type="compositionally biased region" description="Basic residues" evidence="1">
    <location>
        <begin position="309"/>
        <end position="322"/>
    </location>
</feature>
<dbReference type="Gene3D" id="4.10.60.10">
    <property type="entry name" value="Zinc finger, CCHC-type"/>
    <property type="match status" value="1"/>
</dbReference>
<protein>
    <recommendedName>
        <fullName evidence="2">CCHC-type domain-containing protein</fullName>
    </recommendedName>
</protein>
<feature type="domain" description="CCHC-type" evidence="2">
    <location>
        <begin position="194"/>
        <end position="210"/>
    </location>
</feature>
<evidence type="ECO:0000313" key="3">
    <source>
        <dbReference type="EMBL" id="CAC5389816.1"/>
    </source>
</evidence>
<feature type="compositionally biased region" description="Polar residues" evidence="1">
    <location>
        <begin position="32"/>
        <end position="42"/>
    </location>
</feature>
<dbReference type="AlphaFoldDB" id="A0A6J8C2I9"/>
<feature type="region of interest" description="Disordered" evidence="1">
    <location>
        <begin position="238"/>
        <end position="324"/>
    </location>
</feature>
<accession>A0A6J8C2I9</accession>
<dbReference type="OrthoDB" id="3863715at2759"/>
<dbReference type="GO" id="GO:0003676">
    <property type="term" value="F:nucleic acid binding"/>
    <property type="evidence" value="ECO:0007669"/>
    <property type="project" value="InterPro"/>
</dbReference>
<dbReference type="SUPFAM" id="SSF57756">
    <property type="entry name" value="Retrovirus zinc finger-like domains"/>
    <property type="match status" value="1"/>
</dbReference>
<keyword evidence="4" id="KW-1185">Reference proteome</keyword>
<gene>
    <name evidence="3" type="ORF">MCOR_24952</name>
</gene>
<name>A0A6J8C2I9_MYTCO</name>
<evidence type="ECO:0000259" key="2">
    <source>
        <dbReference type="SMART" id="SM00343"/>
    </source>
</evidence>
<sequence length="354" mass="41787">MSNNQNMIQEQQNQSNNQDSDGKHSEIDKSQSDGSDNTSIYSNPEPKLKEIKPQFVRGIQRIKQMWRIYLDSEVDRMLLLTEGITLRNKLLPLHSQNQYYQKDEYITTTVRVKNIPLSAGDGQIDREFRQRNIEVFTINRERLRVDNLVTNCWTGDRVVICKKFDKPLPRFLTIGQYTARIYHFGQMKDTDMFLCNKCELKGHNIYNCQNEWKCRLCNEYGHKMFDCPTFLAKKMGKNSETERDEQQEATTANVDENTDTEERQQIQALTENDKKDDTDEQPELTDGDDEDNLTHSMSLNKEITEQKKKEKKKAKKSAKRKETKLQVILLNNRHQNRQKQKEILHQHNLTFQNF</sequence>
<organism evidence="3 4">
    <name type="scientific">Mytilus coruscus</name>
    <name type="common">Sea mussel</name>
    <dbReference type="NCBI Taxonomy" id="42192"/>
    <lineage>
        <taxon>Eukaryota</taxon>
        <taxon>Metazoa</taxon>
        <taxon>Spiralia</taxon>
        <taxon>Lophotrochozoa</taxon>
        <taxon>Mollusca</taxon>
        <taxon>Bivalvia</taxon>
        <taxon>Autobranchia</taxon>
        <taxon>Pteriomorphia</taxon>
        <taxon>Mytilida</taxon>
        <taxon>Mytiloidea</taxon>
        <taxon>Mytilidae</taxon>
        <taxon>Mytilinae</taxon>
        <taxon>Mytilus</taxon>
    </lineage>
</organism>
<dbReference type="Proteomes" id="UP000507470">
    <property type="component" value="Unassembled WGS sequence"/>
</dbReference>
<evidence type="ECO:0000256" key="1">
    <source>
        <dbReference type="SAM" id="MobiDB-lite"/>
    </source>
</evidence>
<feature type="region of interest" description="Disordered" evidence="1">
    <location>
        <begin position="1"/>
        <end position="46"/>
    </location>
</feature>
<feature type="domain" description="CCHC-type" evidence="2">
    <location>
        <begin position="213"/>
        <end position="229"/>
    </location>
</feature>
<reference evidence="3 4" key="1">
    <citation type="submission" date="2020-06" db="EMBL/GenBank/DDBJ databases">
        <authorList>
            <person name="Li R."/>
            <person name="Bekaert M."/>
        </authorList>
    </citation>
    <scope>NUCLEOTIDE SEQUENCE [LARGE SCALE GENOMIC DNA]</scope>
    <source>
        <strain evidence="4">wild</strain>
    </source>
</reference>
<proteinExistence type="predicted"/>
<dbReference type="EMBL" id="CACVKT020004375">
    <property type="protein sequence ID" value="CAC5389816.1"/>
    <property type="molecule type" value="Genomic_DNA"/>
</dbReference>
<dbReference type="InterPro" id="IPR036875">
    <property type="entry name" value="Znf_CCHC_sf"/>
</dbReference>
<dbReference type="InterPro" id="IPR001878">
    <property type="entry name" value="Znf_CCHC"/>
</dbReference>
<feature type="compositionally biased region" description="Low complexity" evidence="1">
    <location>
        <begin position="1"/>
        <end position="18"/>
    </location>
</feature>
<evidence type="ECO:0000313" key="4">
    <source>
        <dbReference type="Proteomes" id="UP000507470"/>
    </source>
</evidence>